<proteinExistence type="predicted"/>
<dbReference type="PANTHER" id="PTHR35400">
    <property type="entry name" value="SLR1083 PROTEIN"/>
    <property type="match status" value="1"/>
</dbReference>
<evidence type="ECO:0000313" key="2">
    <source>
        <dbReference type="EMBL" id="QDV47723.1"/>
    </source>
</evidence>
<dbReference type="Proteomes" id="UP000319004">
    <property type="component" value="Chromosome"/>
</dbReference>
<dbReference type="Pfam" id="PF05685">
    <property type="entry name" value="Uma2"/>
    <property type="match status" value="1"/>
</dbReference>
<dbReference type="Gene3D" id="3.90.1570.10">
    <property type="entry name" value="tt1808, chain A"/>
    <property type="match status" value="1"/>
</dbReference>
<dbReference type="OrthoDB" id="9789502at2"/>
<keyword evidence="3" id="KW-1185">Reference proteome</keyword>
<dbReference type="EMBL" id="CP037423">
    <property type="protein sequence ID" value="QDV47723.1"/>
    <property type="molecule type" value="Genomic_DNA"/>
</dbReference>
<dbReference type="PANTHER" id="PTHR35400:SF3">
    <property type="entry name" value="SLL1072 PROTEIN"/>
    <property type="match status" value="1"/>
</dbReference>
<gene>
    <name evidence="2" type="ORF">Enr13x_76340</name>
</gene>
<sequence length="182" mass="20288">MSTALRLTASEYDRMIQRGAFVGMDRKIELIRGELRQMSPAGPVHEDYIDYLTRWSTSVTDPEDCVVRVQSSIDLGDSRPEPDVTWLRPGRYAARRPKASDVLLLIEVAESSLAGDTGEKADLYAESGVAEYWVVDCVAKAIHVFTDSRENRFHSKRIVSVPGTLTPTCKPDAVLALDELFL</sequence>
<dbReference type="SUPFAM" id="SSF52980">
    <property type="entry name" value="Restriction endonuclease-like"/>
    <property type="match status" value="1"/>
</dbReference>
<dbReference type="AlphaFoldDB" id="A0A518I3N5"/>
<dbReference type="KEGG" id="snep:Enr13x_76340"/>
<dbReference type="InterPro" id="IPR008538">
    <property type="entry name" value="Uma2"/>
</dbReference>
<organism evidence="2 3">
    <name type="scientific">Stieleria neptunia</name>
    <dbReference type="NCBI Taxonomy" id="2527979"/>
    <lineage>
        <taxon>Bacteria</taxon>
        <taxon>Pseudomonadati</taxon>
        <taxon>Planctomycetota</taxon>
        <taxon>Planctomycetia</taxon>
        <taxon>Pirellulales</taxon>
        <taxon>Pirellulaceae</taxon>
        <taxon>Stieleria</taxon>
    </lineage>
</organism>
<protein>
    <recommendedName>
        <fullName evidence="1">Putative restriction endonuclease domain-containing protein</fullName>
    </recommendedName>
</protein>
<accession>A0A518I3N5</accession>
<evidence type="ECO:0000259" key="1">
    <source>
        <dbReference type="Pfam" id="PF05685"/>
    </source>
</evidence>
<dbReference type="InterPro" id="IPR011335">
    <property type="entry name" value="Restrct_endonuc-II-like"/>
</dbReference>
<dbReference type="CDD" id="cd06260">
    <property type="entry name" value="DUF820-like"/>
    <property type="match status" value="1"/>
</dbReference>
<feature type="domain" description="Putative restriction endonuclease" evidence="1">
    <location>
        <begin position="11"/>
        <end position="156"/>
    </location>
</feature>
<dbReference type="InterPro" id="IPR012296">
    <property type="entry name" value="Nuclease_put_TT1808"/>
</dbReference>
<dbReference type="RefSeq" id="WP_145391795.1">
    <property type="nucleotide sequence ID" value="NZ_CP037423.1"/>
</dbReference>
<evidence type="ECO:0000313" key="3">
    <source>
        <dbReference type="Proteomes" id="UP000319004"/>
    </source>
</evidence>
<name>A0A518I3N5_9BACT</name>
<reference evidence="2 3" key="1">
    <citation type="submission" date="2019-03" db="EMBL/GenBank/DDBJ databases">
        <title>Deep-cultivation of Planctomycetes and their phenomic and genomic characterization uncovers novel biology.</title>
        <authorList>
            <person name="Wiegand S."/>
            <person name="Jogler M."/>
            <person name="Boedeker C."/>
            <person name="Pinto D."/>
            <person name="Vollmers J."/>
            <person name="Rivas-Marin E."/>
            <person name="Kohn T."/>
            <person name="Peeters S.H."/>
            <person name="Heuer A."/>
            <person name="Rast P."/>
            <person name="Oberbeckmann S."/>
            <person name="Bunk B."/>
            <person name="Jeske O."/>
            <person name="Meyerdierks A."/>
            <person name="Storesund J.E."/>
            <person name="Kallscheuer N."/>
            <person name="Luecker S."/>
            <person name="Lage O.M."/>
            <person name="Pohl T."/>
            <person name="Merkel B.J."/>
            <person name="Hornburger P."/>
            <person name="Mueller R.-W."/>
            <person name="Bruemmer F."/>
            <person name="Labrenz M."/>
            <person name="Spormann A.M."/>
            <person name="Op den Camp H."/>
            <person name="Overmann J."/>
            <person name="Amann R."/>
            <person name="Jetten M.S.M."/>
            <person name="Mascher T."/>
            <person name="Medema M.H."/>
            <person name="Devos D.P."/>
            <person name="Kaster A.-K."/>
            <person name="Ovreas L."/>
            <person name="Rohde M."/>
            <person name="Galperin M.Y."/>
            <person name="Jogler C."/>
        </authorList>
    </citation>
    <scope>NUCLEOTIDE SEQUENCE [LARGE SCALE GENOMIC DNA]</scope>
    <source>
        <strain evidence="2 3">Enr13</strain>
    </source>
</reference>